<dbReference type="Pfam" id="PF25033">
    <property type="entry name" value="VPS13_M"/>
    <property type="match status" value="1"/>
</dbReference>
<protein>
    <recommendedName>
        <fullName evidence="1">VPS13-like middle region domain-containing protein</fullName>
    </recommendedName>
</protein>
<proteinExistence type="predicted"/>
<dbReference type="AlphaFoldDB" id="A0ABD0QQB9"/>
<dbReference type="EMBL" id="JAMKFB020000007">
    <property type="protein sequence ID" value="KAL0188331.1"/>
    <property type="molecule type" value="Genomic_DNA"/>
</dbReference>
<name>A0ABD0QQB9_CIRMR</name>
<dbReference type="InterPro" id="IPR026847">
    <property type="entry name" value="VPS13"/>
</dbReference>
<gene>
    <name evidence="2" type="ORF">M9458_015430</name>
</gene>
<feature type="domain" description="VPS13-like middle region" evidence="1">
    <location>
        <begin position="2"/>
        <end position="150"/>
    </location>
</feature>
<feature type="non-terminal residue" evidence="2">
    <location>
        <position position="1"/>
    </location>
</feature>
<comment type="caution">
    <text evidence="2">The sequence shown here is derived from an EMBL/GenBank/DDBJ whole genome shotgun (WGS) entry which is preliminary data.</text>
</comment>
<evidence type="ECO:0000313" key="3">
    <source>
        <dbReference type="Proteomes" id="UP001529510"/>
    </source>
</evidence>
<evidence type="ECO:0000259" key="1">
    <source>
        <dbReference type="Pfam" id="PF25033"/>
    </source>
</evidence>
<reference evidence="2 3" key="1">
    <citation type="submission" date="2024-05" db="EMBL/GenBank/DDBJ databases">
        <title>Genome sequencing and assembly of Indian major carp, Cirrhinus mrigala (Hamilton, 1822).</title>
        <authorList>
            <person name="Mohindra V."/>
            <person name="Chowdhury L.M."/>
            <person name="Lal K."/>
            <person name="Jena J.K."/>
        </authorList>
    </citation>
    <scope>NUCLEOTIDE SEQUENCE [LARGE SCALE GENOMIC DNA]</scope>
    <source>
        <strain evidence="2">CM1030</strain>
        <tissue evidence="2">Blood</tissue>
    </source>
</reference>
<dbReference type="Proteomes" id="UP001529510">
    <property type="component" value="Unassembled WGS sequence"/>
</dbReference>
<keyword evidence="3" id="KW-1185">Reference proteome</keyword>
<accession>A0ABD0QQB9</accession>
<dbReference type="PANTHER" id="PTHR16166">
    <property type="entry name" value="VACUOLAR PROTEIN SORTING-ASSOCIATED PROTEIN VPS13"/>
    <property type="match status" value="1"/>
</dbReference>
<sequence>DEVFSFSMSLTPKATEGAGYTDTSKVDGKVKLNVGCIQVVYLHKFVMSLLNFSNNFQAAKEALSAATAQAAEKAASSVRDFAQKSFRLAMNIRLKAPLIIIPQSSTSHNAVEADLGLITVGNSFSLLPVEGRPLPAVIDNMDIQLTQLKLS</sequence>
<feature type="non-terminal residue" evidence="2">
    <location>
        <position position="151"/>
    </location>
</feature>
<dbReference type="PANTHER" id="PTHR16166:SF125">
    <property type="entry name" value="INTERMEMBRANE LIPID TRANSFER PROTEIN VPS13C"/>
    <property type="match status" value="1"/>
</dbReference>
<evidence type="ECO:0000313" key="2">
    <source>
        <dbReference type="EMBL" id="KAL0188331.1"/>
    </source>
</evidence>
<dbReference type="InterPro" id="IPR056747">
    <property type="entry name" value="VPS13-like_M"/>
</dbReference>
<organism evidence="2 3">
    <name type="scientific">Cirrhinus mrigala</name>
    <name type="common">Mrigala</name>
    <dbReference type="NCBI Taxonomy" id="683832"/>
    <lineage>
        <taxon>Eukaryota</taxon>
        <taxon>Metazoa</taxon>
        <taxon>Chordata</taxon>
        <taxon>Craniata</taxon>
        <taxon>Vertebrata</taxon>
        <taxon>Euteleostomi</taxon>
        <taxon>Actinopterygii</taxon>
        <taxon>Neopterygii</taxon>
        <taxon>Teleostei</taxon>
        <taxon>Ostariophysi</taxon>
        <taxon>Cypriniformes</taxon>
        <taxon>Cyprinidae</taxon>
        <taxon>Labeoninae</taxon>
        <taxon>Labeonini</taxon>
        <taxon>Cirrhinus</taxon>
    </lineage>
</organism>